<dbReference type="Gene3D" id="3.40.50.12780">
    <property type="entry name" value="N-terminal domain of ligase-like"/>
    <property type="match status" value="1"/>
</dbReference>
<keyword evidence="4" id="KW-0576">Peroxisome</keyword>
<accession>A0ABM3MKR1</accession>
<comment type="similarity">
    <text evidence="2">Belongs to the ATP-dependent AMP-binding enzyme family.</text>
</comment>
<dbReference type="Pfam" id="PF13193">
    <property type="entry name" value="AMP-binding_C"/>
    <property type="match status" value="1"/>
</dbReference>
<evidence type="ECO:0000256" key="2">
    <source>
        <dbReference type="ARBA" id="ARBA00006432"/>
    </source>
</evidence>
<comment type="subcellular location">
    <subcellularLocation>
        <location evidence="1">Peroxisome</location>
    </subcellularLocation>
</comment>
<evidence type="ECO:0000259" key="5">
    <source>
        <dbReference type="Pfam" id="PF00501"/>
    </source>
</evidence>
<dbReference type="InterPro" id="IPR042099">
    <property type="entry name" value="ANL_N_sf"/>
</dbReference>
<protein>
    <submittedName>
        <fullName evidence="8">Luciferin 4-monooxygenase-like isoform X1</fullName>
    </submittedName>
</protein>
<evidence type="ECO:0000259" key="6">
    <source>
        <dbReference type="Pfam" id="PF13193"/>
    </source>
</evidence>
<dbReference type="PANTHER" id="PTHR24096">
    <property type="entry name" value="LONG-CHAIN-FATTY-ACID--COA LIGASE"/>
    <property type="match status" value="1"/>
</dbReference>
<reference evidence="8" key="1">
    <citation type="submission" date="2025-08" db="UniProtKB">
        <authorList>
            <consortium name="RefSeq"/>
        </authorList>
    </citation>
    <scope>IDENTIFICATION</scope>
    <source>
        <tissue evidence="8">Whole larvae</tissue>
    </source>
</reference>
<dbReference type="SUPFAM" id="SSF56801">
    <property type="entry name" value="Acetyl-CoA synthetase-like"/>
    <property type="match status" value="1"/>
</dbReference>
<dbReference type="GeneID" id="113513130"/>
<evidence type="ECO:0000313" key="7">
    <source>
        <dbReference type="Proteomes" id="UP001652740"/>
    </source>
</evidence>
<evidence type="ECO:0000256" key="3">
    <source>
        <dbReference type="ARBA" id="ARBA00022598"/>
    </source>
</evidence>
<dbReference type="InterPro" id="IPR045851">
    <property type="entry name" value="AMP-bd_C_sf"/>
</dbReference>
<evidence type="ECO:0000256" key="1">
    <source>
        <dbReference type="ARBA" id="ARBA00004275"/>
    </source>
</evidence>
<dbReference type="PROSITE" id="PS00455">
    <property type="entry name" value="AMP_BINDING"/>
    <property type="match status" value="1"/>
</dbReference>
<dbReference type="RefSeq" id="XP_052751976.1">
    <property type="nucleotide sequence ID" value="XM_052896016.1"/>
</dbReference>
<name>A0ABM3MKR1_GALME</name>
<keyword evidence="3" id="KW-0436">Ligase</keyword>
<feature type="domain" description="AMP-dependent synthetase/ligase" evidence="5">
    <location>
        <begin position="90"/>
        <end position="441"/>
    </location>
</feature>
<evidence type="ECO:0000313" key="8">
    <source>
        <dbReference type="RefSeq" id="XP_052751976.1"/>
    </source>
</evidence>
<sequence>MAHATIDNVRNVKTYYDRGQHYKCSQIKTISSQMPRLQRRVNDSVHWFMSELEARIIAKSGNPNDRFHLGKILMQSFEDDLDFVMQIDGATGEIMTNREVLKKSVECAVAFKNLGLKIGDVVMLMAPNHSDLVIPVYAALYLGVIIAPVDRTLGVIELKETFGVDKPKLILCQSEKAPEIQVVLNELELNTKIVTFNKGDYLCSFYKFLEEYSDVKAVKDFKPNNFDPEETIAILVATSGTTGFPKAAAVTHKNITITAPNLWARFNNFPTPTRMAFIGAPLQWLTAIINFLTSPVFRYTRLQTSLPLTEAHATHLINKYRPTFTILSPTFMSTLLKSEGKDKCDLSCFELILLGGSAVPTNLLDKVKEISPDIEVLDVYGMSELSNIAFQPDNPPLGSSGKPLGCFQYRLINIETQTDILEPNVAGELWVKGPGVFKEYYNNPEATAEAFADGRWFKTGDMFYRDANYNFFFVERIKLLLKYKSYQISPVEVESVIRKHPGVLDVAVTGIPDADCGDLLVACVVAKPQCRLTAQEIKDLVKDSLSDAKQLRGGVIFLNEIPMTASTKVHRRKLKEMVLVMERQ</sequence>
<organism evidence="7 8">
    <name type="scientific">Galleria mellonella</name>
    <name type="common">Greater wax moth</name>
    <dbReference type="NCBI Taxonomy" id="7137"/>
    <lineage>
        <taxon>Eukaryota</taxon>
        <taxon>Metazoa</taxon>
        <taxon>Ecdysozoa</taxon>
        <taxon>Arthropoda</taxon>
        <taxon>Hexapoda</taxon>
        <taxon>Insecta</taxon>
        <taxon>Pterygota</taxon>
        <taxon>Neoptera</taxon>
        <taxon>Endopterygota</taxon>
        <taxon>Lepidoptera</taxon>
        <taxon>Glossata</taxon>
        <taxon>Ditrysia</taxon>
        <taxon>Pyraloidea</taxon>
        <taxon>Pyralidae</taxon>
        <taxon>Galleriinae</taxon>
        <taxon>Galleria</taxon>
    </lineage>
</organism>
<dbReference type="Gene3D" id="3.30.300.30">
    <property type="match status" value="1"/>
</dbReference>
<evidence type="ECO:0000256" key="4">
    <source>
        <dbReference type="ARBA" id="ARBA00023140"/>
    </source>
</evidence>
<feature type="domain" description="AMP-binding enzyme C-terminal" evidence="6">
    <location>
        <begin position="492"/>
        <end position="568"/>
    </location>
</feature>
<keyword evidence="7" id="KW-1185">Reference proteome</keyword>
<proteinExistence type="inferred from homology"/>
<dbReference type="Proteomes" id="UP001652740">
    <property type="component" value="Unplaced"/>
</dbReference>
<dbReference type="InterPro" id="IPR020845">
    <property type="entry name" value="AMP-binding_CS"/>
</dbReference>
<gene>
    <name evidence="8" type="primary">LOC113513130</name>
</gene>
<dbReference type="Pfam" id="PF00501">
    <property type="entry name" value="AMP-binding"/>
    <property type="match status" value="1"/>
</dbReference>
<dbReference type="InterPro" id="IPR000873">
    <property type="entry name" value="AMP-dep_synth/lig_dom"/>
</dbReference>
<dbReference type="PANTHER" id="PTHR24096:SF149">
    <property type="entry name" value="AMP-BINDING DOMAIN-CONTAINING PROTEIN-RELATED"/>
    <property type="match status" value="1"/>
</dbReference>
<dbReference type="InterPro" id="IPR025110">
    <property type="entry name" value="AMP-bd_C"/>
</dbReference>